<organism evidence="2 3">
    <name type="scientific">Lentithecium fluviatile CBS 122367</name>
    <dbReference type="NCBI Taxonomy" id="1168545"/>
    <lineage>
        <taxon>Eukaryota</taxon>
        <taxon>Fungi</taxon>
        <taxon>Dikarya</taxon>
        <taxon>Ascomycota</taxon>
        <taxon>Pezizomycotina</taxon>
        <taxon>Dothideomycetes</taxon>
        <taxon>Pleosporomycetidae</taxon>
        <taxon>Pleosporales</taxon>
        <taxon>Massarineae</taxon>
        <taxon>Lentitheciaceae</taxon>
        <taxon>Lentithecium</taxon>
    </lineage>
</organism>
<evidence type="ECO:0000313" key="2">
    <source>
        <dbReference type="EMBL" id="KAF2678542.1"/>
    </source>
</evidence>
<protein>
    <recommendedName>
        <fullName evidence="1">F-box domain-containing protein</fullName>
    </recommendedName>
</protein>
<dbReference type="EMBL" id="MU005611">
    <property type="protein sequence ID" value="KAF2678542.1"/>
    <property type="molecule type" value="Genomic_DNA"/>
</dbReference>
<dbReference type="PROSITE" id="PS50181">
    <property type="entry name" value="FBOX"/>
    <property type="match status" value="1"/>
</dbReference>
<dbReference type="Gene3D" id="1.20.1280.50">
    <property type="match status" value="1"/>
</dbReference>
<dbReference type="InterPro" id="IPR036047">
    <property type="entry name" value="F-box-like_dom_sf"/>
</dbReference>
<keyword evidence="3" id="KW-1185">Reference proteome</keyword>
<evidence type="ECO:0000313" key="3">
    <source>
        <dbReference type="Proteomes" id="UP000799291"/>
    </source>
</evidence>
<dbReference type="SMART" id="SM00256">
    <property type="entry name" value="FBOX"/>
    <property type="match status" value="1"/>
</dbReference>
<proteinExistence type="predicted"/>
<feature type="domain" description="F-box" evidence="1">
    <location>
        <begin position="42"/>
        <end position="88"/>
    </location>
</feature>
<sequence length="440" mass="50341">MSSCDDDAPPPSYPARHMTLGFDSDDVAALINSINSSQHPRTSTLPHLPAEVLFQILEFVPVDHVLTWRLVCRGFRDAIDGPVQYEHLKRAELIGYLGPRAQYPLDQLGDSCYEQINFIRAHFERVDDSLATHESEPPPQAKRHVDQAIFTIDDAWYREFSRLEQNTTQDGIIRPAWQSLLDDLQLLGDVEGCGTLKWCLRLDKAVLDLDFSPESLRNYIAIDLASRKILLQWKDVFWNFLKTEAMLRELMEEAKHCLREVRRQRIRADLDLDKKDHRLLSWRLSVLPPLFGRSRYNNAPRLGTSVALSGFENLEDDAIQILTLLRKEASMSRDEITSLEQLRKDRLEMERDLEAMSTAFGDWRSKLFGVSAGLARSSTLPKLPPKLAAWSDELKAREEARVKTWQTQRRAIGQLALVLNGSIEAMSLPEDAFDDCESDL</sequence>
<evidence type="ECO:0000259" key="1">
    <source>
        <dbReference type="PROSITE" id="PS50181"/>
    </source>
</evidence>
<dbReference type="Proteomes" id="UP000799291">
    <property type="component" value="Unassembled WGS sequence"/>
</dbReference>
<dbReference type="SUPFAM" id="SSF81383">
    <property type="entry name" value="F-box domain"/>
    <property type="match status" value="1"/>
</dbReference>
<accession>A0A6G1IJY5</accession>
<name>A0A6G1IJY5_9PLEO</name>
<gene>
    <name evidence="2" type="ORF">K458DRAFT_446332</name>
</gene>
<dbReference type="InterPro" id="IPR001810">
    <property type="entry name" value="F-box_dom"/>
</dbReference>
<dbReference type="OrthoDB" id="3695298at2759"/>
<dbReference type="AlphaFoldDB" id="A0A6G1IJY5"/>
<reference evidence="2" key="1">
    <citation type="journal article" date="2020" name="Stud. Mycol.">
        <title>101 Dothideomycetes genomes: a test case for predicting lifestyles and emergence of pathogens.</title>
        <authorList>
            <person name="Haridas S."/>
            <person name="Albert R."/>
            <person name="Binder M."/>
            <person name="Bloem J."/>
            <person name="Labutti K."/>
            <person name="Salamov A."/>
            <person name="Andreopoulos B."/>
            <person name="Baker S."/>
            <person name="Barry K."/>
            <person name="Bills G."/>
            <person name="Bluhm B."/>
            <person name="Cannon C."/>
            <person name="Castanera R."/>
            <person name="Culley D."/>
            <person name="Daum C."/>
            <person name="Ezra D."/>
            <person name="Gonzalez J."/>
            <person name="Henrissat B."/>
            <person name="Kuo A."/>
            <person name="Liang C."/>
            <person name="Lipzen A."/>
            <person name="Lutzoni F."/>
            <person name="Magnuson J."/>
            <person name="Mondo S."/>
            <person name="Nolan M."/>
            <person name="Ohm R."/>
            <person name="Pangilinan J."/>
            <person name="Park H.-J."/>
            <person name="Ramirez L."/>
            <person name="Alfaro M."/>
            <person name="Sun H."/>
            <person name="Tritt A."/>
            <person name="Yoshinaga Y."/>
            <person name="Zwiers L.-H."/>
            <person name="Turgeon B."/>
            <person name="Goodwin S."/>
            <person name="Spatafora J."/>
            <person name="Crous P."/>
            <person name="Grigoriev I."/>
        </authorList>
    </citation>
    <scope>NUCLEOTIDE SEQUENCE</scope>
    <source>
        <strain evidence="2">CBS 122367</strain>
    </source>
</reference>
<dbReference type="Pfam" id="PF12937">
    <property type="entry name" value="F-box-like"/>
    <property type="match status" value="1"/>
</dbReference>